<proteinExistence type="predicted"/>
<dbReference type="KEGG" id="hru:Halru_3156"/>
<dbReference type="HOGENOM" id="CLU_060475_0_0_2"/>
<evidence type="ECO:0000313" key="3">
    <source>
        <dbReference type="EMBL" id="AGB17722.1"/>
    </source>
</evidence>
<evidence type="ECO:0000259" key="2">
    <source>
        <dbReference type="Pfam" id="PF24042"/>
    </source>
</evidence>
<evidence type="ECO:0000313" key="4">
    <source>
        <dbReference type="Proteomes" id="UP000010846"/>
    </source>
</evidence>
<dbReference type="AlphaFoldDB" id="L0IIB8"/>
<feature type="domain" description="DUF7347" evidence="1">
    <location>
        <begin position="6"/>
        <end position="74"/>
    </location>
</feature>
<sequence>MPPGRDDSFRGLASELRLGLVAILAASDAPLSYSTILDRSPVDDGGRLNYHLRQLTGTFVRKSSAGYELTQQGRWAHNLLVADVLNDEVERDPVVIDSVCGRCANPTVEISYRAGEGVVECPACEHVLSAFDFPPGPADSLSTAAFVAAYANRTRAYVDLADDGVCPFCAHRMTSTVDSWAERRPDAPSVRFDCAGCGATVYAPVGLVLSTRPRIASTLFDHGAALDTTPFWEYEWAVFSAPTVSQQEPLRISLTITVADVEWRVVVNGDASIVDCQPSM</sequence>
<dbReference type="InterPro" id="IPR055775">
    <property type="entry name" value="DUF7351"/>
</dbReference>
<reference evidence="3" key="1">
    <citation type="submission" date="2011-09" db="EMBL/GenBank/DDBJ databases">
        <title>Complete sequence of Halovivax ruber XH-70.</title>
        <authorList>
            <consortium name="US DOE Joint Genome Institute"/>
            <person name="Lucas S."/>
            <person name="Han J."/>
            <person name="Lapidus A."/>
            <person name="Cheng J.-F."/>
            <person name="Goodwin L."/>
            <person name="Pitluck S."/>
            <person name="Peters L."/>
            <person name="Mikhailova N."/>
            <person name="Davenport K."/>
            <person name="Detter J.C."/>
            <person name="Han C."/>
            <person name="Tapia R."/>
            <person name="Land M."/>
            <person name="Hauser L."/>
            <person name="Kyrpides N."/>
            <person name="Ivanova N."/>
            <person name="Pagani I."/>
            <person name="Sproer C."/>
            <person name="Anderson I."/>
            <person name="Woyke T."/>
        </authorList>
    </citation>
    <scope>NUCLEOTIDE SEQUENCE</scope>
    <source>
        <strain evidence="3">XH-70</strain>
    </source>
</reference>
<dbReference type="Pfam" id="PF24038">
    <property type="entry name" value="DUF7347"/>
    <property type="match status" value="1"/>
</dbReference>
<keyword evidence="4" id="KW-1185">Reference proteome</keyword>
<dbReference type="Pfam" id="PF24042">
    <property type="entry name" value="DUF7351"/>
    <property type="match status" value="1"/>
</dbReference>
<feature type="domain" description="DUF7351" evidence="2">
    <location>
        <begin position="98"/>
        <end position="273"/>
    </location>
</feature>
<organism evidence="3 4">
    <name type="scientific">Halovivax ruber (strain DSM 18193 / JCM 13892 / XH-70)</name>
    <dbReference type="NCBI Taxonomy" id="797302"/>
    <lineage>
        <taxon>Archaea</taxon>
        <taxon>Methanobacteriati</taxon>
        <taxon>Methanobacteriota</taxon>
        <taxon>Stenosarchaea group</taxon>
        <taxon>Halobacteria</taxon>
        <taxon>Halobacteriales</taxon>
        <taxon>Natrialbaceae</taxon>
        <taxon>Halovivax</taxon>
    </lineage>
</organism>
<dbReference type="Proteomes" id="UP000010846">
    <property type="component" value="Chromosome"/>
</dbReference>
<name>L0IIB8_HALRX</name>
<gene>
    <name evidence="3" type="ordered locus">Halru_3156</name>
</gene>
<dbReference type="STRING" id="797302.Halru_3156"/>
<dbReference type="eggNOG" id="arCOG03860">
    <property type="taxonomic scope" value="Archaea"/>
</dbReference>
<dbReference type="InterPro" id="IPR055771">
    <property type="entry name" value="DUF7347"/>
</dbReference>
<protein>
    <submittedName>
        <fullName evidence="3">Uncharacterized protein</fullName>
    </submittedName>
</protein>
<accession>L0IIB8</accession>
<dbReference type="EMBL" id="CP003050">
    <property type="protein sequence ID" value="AGB17722.1"/>
    <property type="molecule type" value="Genomic_DNA"/>
</dbReference>
<evidence type="ECO:0000259" key="1">
    <source>
        <dbReference type="Pfam" id="PF24038"/>
    </source>
</evidence>